<organism evidence="4 5">
    <name type="scientific">Pseudahrensia aquimaris</name>
    <dbReference type="NCBI Taxonomy" id="744461"/>
    <lineage>
        <taxon>Bacteria</taxon>
        <taxon>Pseudomonadati</taxon>
        <taxon>Pseudomonadota</taxon>
        <taxon>Alphaproteobacteria</taxon>
        <taxon>Hyphomicrobiales</taxon>
        <taxon>Ahrensiaceae</taxon>
        <taxon>Pseudahrensia</taxon>
    </lineage>
</organism>
<reference evidence="5" key="1">
    <citation type="journal article" date="2019" name="Int. J. Syst. Evol. Microbiol.">
        <title>The Global Catalogue of Microorganisms (GCM) 10K type strain sequencing project: providing services to taxonomists for standard genome sequencing and annotation.</title>
        <authorList>
            <consortium name="The Broad Institute Genomics Platform"/>
            <consortium name="The Broad Institute Genome Sequencing Center for Infectious Disease"/>
            <person name="Wu L."/>
            <person name="Ma J."/>
        </authorList>
    </citation>
    <scope>NUCLEOTIDE SEQUENCE [LARGE SCALE GENOMIC DNA]</scope>
    <source>
        <strain evidence="5">CCUG 60023</strain>
    </source>
</reference>
<dbReference type="Proteomes" id="UP001597101">
    <property type="component" value="Unassembled WGS sequence"/>
</dbReference>
<evidence type="ECO:0000313" key="4">
    <source>
        <dbReference type="EMBL" id="MFD0918104.1"/>
    </source>
</evidence>
<name>A0ABW3FMM5_9HYPH</name>
<keyword evidence="5" id="KW-1185">Reference proteome</keyword>
<evidence type="ECO:0000313" key="5">
    <source>
        <dbReference type="Proteomes" id="UP001597101"/>
    </source>
</evidence>
<dbReference type="EMBL" id="JBHTJV010000026">
    <property type="protein sequence ID" value="MFD0918104.1"/>
    <property type="molecule type" value="Genomic_DNA"/>
</dbReference>
<feature type="compositionally biased region" description="Basic residues" evidence="1">
    <location>
        <begin position="149"/>
        <end position="182"/>
    </location>
</feature>
<dbReference type="RefSeq" id="WP_377213949.1">
    <property type="nucleotide sequence ID" value="NZ_JBHTJV010000026.1"/>
</dbReference>
<keyword evidence="2" id="KW-0732">Signal</keyword>
<feature type="domain" description="SH3b" evidence="3">
    <location>
        <begin position="32"/>
        <end position="81"/>
    </location>
</feature>
<sequence>MKHFVIILSVIGSFMLGPQQAYAAWNARAVADVNMRAGPGVRYRILDVIPAGRRVSVRRCIRSWCRVRFRGLNGWVSRRFLRPSRVRRGYRRYRDPYYEDPYWDGPSIYIRPRIRRPRYRRPRYSSPRYRGPRYRRPGVIRRPKADRPRIRRPRRADRPRIRRPRRADRPRIRRQRRARPRGVRPGDGPVGRPRNIRRP</sequence>
<dbReference type="InterPro" id="IPR003646">
    <property type="entry name" value="SH3-like_bac-type"/>
</dbReference>
<comment type="caution">
    <text evidence="4">The sequence shown here is derived from an EMBL/GenBank/DDBJ whole genome shotgun (WGS) entry which is preliminary data.</text>
</comment>
<evidence type="ECO:0000256" key="2">
    <source>
        <dbReference type="SAM" id="SignalP"/>
    </source>
</evidence>
<proteinExistence type="predicted"/>
<protein>
    <submittedName>
        <fullName evidence="4">SH3 domain-containing protein</fullName>
    </submittedName>
</protein>
<feature type="chain" id="PRO_5046322152" evidence="2">
    <location>
        <begin position="24"/>
        <end position="199"/>
    </location>
</feature>
<feature type="compositionally biased region" description="Basic residues" evidence="1">
    <location>
        <begin position="130"/>
        <end position="142"/>
    </location>
</feature>
<dbReference type="Pfam" id="PF08239">
    <property type="entry name" value="SH3_3"/>
    <property type="match status" value="1"/>
</dbReference>
<feature type="signal peptide" evidence="2">
    <location>
        <begin position="1"/>
        <end position="23"/>
    </location>
</feature>
<gene>
    <name evidence="4" type="ORF">ACFQ14_17000</name>
</gene>
<accession>A0ABW3FMM5</accession>
<feature type="region of interest" description="Disordered" evidence="1">
    <location>
        <begin position="120"/>
        <end position="199"/>
    </location>
</feature>
<evidence type="ECO:0000256" key="1">
    <source>
        <dbReference type="SAM" id="MobiDB-lite"/>
    </source>
</evidence>
<evidence type="ECO:0000259" key="3">
    <source>
        <dbReference type="Pfam" id="PF08239"/>
    </source>
</evidence>
<dbReference type="Gene3D" id="2.30.30.40">
    <property type="entry name" value="SH3 Domains"/>
    <property type="match status" value="1"/>
</dbReference>